<dbReference type="GO" id="GO:0004674">
    <property type="term" value="F:protein serine/threonine kinase activity"/>
    <property type="evidence" value="ECO:0007669"/>
    <property type="project" value="TreeGrafter"/>
</dbReference>
<evidence type="ECO:0000256" key="3">
    <source>
        <dbReference type="ARBA" id="ARBA00022777"/>
    </source>
</evidence>
<evidence type="ECO:0000256" key="1">
    <source>
        <dbReference type="ARBA" id="ARBA00022679"/>
    </source>
</evidence>
<dbReference type="PROSITE" id="PS00107">
    <property type="entry name" value="PROTEIN_KINASE_ATP"/>
    <property type="match status" value="1"/>
</dbReference>
<organism evidence="9 10">
    <name type="scientific">Nocardia terrae</name>
    <dbReference type="NCBI Taxonomy" id="2675851"/>
    <lineage>
        <taxon>Bacteria</taxon>
        <taxon>Bacillati</taxon>
        <taxon>Actinomycetota</taxon>
        <taxon>Actinomycetes</taxon>
        <taxon>Mycobacteriales</taxon>
        <taxon>Nocardiaceae</taxon>
        <taxon>Nocardia</taxon>
    </lineage>
</organism>
<feature type="domain" description="Protein kinase" evidence="8">
    <location>
        <begin position="15"/>
        <end position="247"/>
    </location>
</feature>
<dbReference type="SUPFAM" id="SSF56112">
    <property type="entry name" value="Protein kinase-like (PK-like)"/>
    <property type="match status" value="1"/>
</dbReference>
<proteinExistence type="predicted"/>
<protein>
    <submittedName>
        <fullName evidence="9">Protein kinase</fullName>
    </submittedName>
</protein>
<keyword evidence="10" id="KW-1185">Reference proteome</keyword>
<dbReference type="PANTHER" id="PTHR43289:SF34">
    <property type="entry name" value="SERINE_THREONINE-PROTEIN KINASE YBDM-RELATED"/>
    <property type="match status" value="1"/>
</dbReference>
<keyword evidence="3 9" id="KW-0418">Kinase</keyword>
<keyword evidence="7" id="KW-0812">Transmembrane</keyword>
<feature type="transmembrane region" description="Helical" evidence="7">
    <location>
        <begin position="296"/>
        <end position="317"/>
    </location>
</feature>
<keyword evidence="4 5" id="KW-0067">ATP-binding</keyword>
<sequence length="607" mass="64854">MKALLPDDPRWIGPHHMIAVIGRGGMGRVLLGRTPTGKLVAIKQIHRSFTDDLEFRARFQRELETGKQLTGSYAGAVLDSDLDADRPWLATEYLPAPDLATVVTACGPLPLPGLRLLATGLATALLEVHRAVLVHRNLMPGNVLLMPEGPRIIDFGIVRPRETDGPGDSAAAAFQAPEQAEGQPVTSASDIYAVGMLLALAATGALSDTPDLQAIPHSLRKLVESCLAPDPAHRPSARQLLEQAERIPAESVWPQQVLEFIEAHRVDAEWWASSGEQETRYRDQLERLAGRRRRTIGLAAAGIVGVLVVGGALVGFGRSAATDGHASPRKDPALDLTAAELRMLDICAVLDKAVAGKLGTRTGDPATTPEGGCATTVVDSGQRKVHYTFDIPDHAIGVDQLTPTGRTVAWAPILSAGAADNKCDTAVVTQSGDAVPLRMSAEQLDPAAQPGTACAVAEQALVAVVQQLTEYAPQRQLPANSVLRLDPCAVLQDSMIREIAGELTDHQRTPHACTTVGRSGWVRVDLVEESRPDRGEWTYDTLQAGEFTAYVIGARSANDCDLAYLVRPTEKDNAEQLKLTVSDLSNSPDACGKAEKLLTDAIPHLPK</sequence>
<keyword evidence="7" id="KW-1133">Transmembrane helix</keyword>
<accession>A0A7K1UX71</accession>
<keyword evidence="1" id="KW-0808">Transferase</keyword>
<dbReference type="InterPro" id="IPR011009">
    <property type="entry name" value="Kinase-like_dom_sf"/>
</dbReference>
<feature type="region of interest" description="Disordered" evidence="6">
    <location>
        <begin position="163"/>
        <end position="182"/>
    </location>
</feature>
<feature type="binding site" evidence="5">
    <location>
        <position position="43"/>
    </location>
    <ligand>
        <name>ATP</name>
        <dbReference type="ChEBI" id="CHEBI:30616"/>
    </ligand>
</feature>
<dbReference type="PROSITE" id="PS50011">
    <property type="entry name" value="PROTEIN_KINASE_DOM"/>
    <property type="match status" value="1"/>
</dbReference>
<evidence type="ECO:0000256" key="7">
    <source>
        <dbReference type="SAM" id="Phobius"/>
    </source>
</evidence>
<reference evidence="9 10" key="1">
    <citation type="submission" date="2019-12" db="EMBL/GenBank/DDBJ databases">
        <title>Nocardia sp. nov. ET3-3 isolated from soil.</title>
        <authorList>
            <person name="Kanchanasin P."/>
            <person name="Tanasupawat S."/>
            <person name="Yuki M."/>
            <person name="Kudo T."/>
        </authorList>
    </citation>
    <scope>NUCLEOTIDE SEQUENCE [LARGE SCALE GENOMIC DNA]</scope>
    <source>
        <strain evidence="9 10">ET3-3</strain>
    </source>
</reference>
<dbReference type="InterPro" id="IPR017441">
    <property type="entry name" value="Protein_kinase_ATP_BS"/>
</dbReference>
<evidence type="ECO:0000313" key="9">
    <source>
        <dbReference type="EMBL" id="MVU78925.1"/>
    </source>
</evidence>
<keyword evidence="2 5" id="KW-0547">Nucleotide-binding</keyword>
<dbReference type="Gene3D" id="3.30.200.20">
    <property type="entry name" value="Phosphorylase Kinase, domain 1"/>
    <property type="match status" value="1"/>
</dbReference>
<dbReference type="Pfam" id="PF00069">
    <property type="entry name" value="Pkinase"/>
    <property type="match status" value="1"/>
</dbReference>
<evidence type="ECO:0000256" key="2">
    <source>
        <dbReference type="ARBA" id="ARBA00022741"/>
    </source>
</evidence>
<evidence type="ECO:0000259" key="8">
    <source>
        <dbReference type="PROSITE" id="PS50011"/>
    </source>
</evidence>
<dbReference type="GO" id="GO:0005524">
    <property type="term" value="F:ATP binding"/>
    <property type="evidence" value="ECO:0007669"/>
    <property type="project" value="UniProtKB-UniRule"/>
</dbReference>
<dbReference type="InterPro" id="IPR000719">
    <property type="entry name" value="Prot_kinase_dom"/>
</dbReference>
<evidence type="ECO:0000256" key="4">
    <source>
        <dbReference type="ARBA" id="ARBA00022840"/>
    </source>
</evidence>
<feature type="compositionally biased region" description="Low complexity" evidence="6">
    <location>
        <begin position="170"/>
        <end position="182"/>
    </location>
</feature>
<evidence type="ECO:0000256" key="6">
    <source>
        <dbReference type="SAM" id="MobiDB-lite"/>
    </source>
</evidence>
<dbReference type="AlphaFoldDB" id="A0A7K1UX71"/>
<evidence type="ECO:0000313" key="10">
    <source>
        <dbReference type="Proteomes" id="UP000466794"/>
    </source>
</evidence>
<comment type="caution">
    <text evidence="9">The sequence shown here is derived from an EMBL/GenBank/DDBJ whole genome shotgun (WGS) entry which is preliminary data.</text>
</comment>
<dbReference type="Gene3D" id="1.10.510.10">
    <property type="entry name" value="Transferase(Phosphotransferase) domain 1"/>
    <property type="match status" value="1"/>
</dbReference>
<evidence type="ECO:0000256" key="5">
    <source>
        <dbReference type="PROSITE-ProRule" id="PRU10141"/>
    </source>
</evidence>
<gene>
    <name evidence="9" type="ORF">GPX89_16940</name>
</gene>
<dbReference type="CDD" id="cd14014">
    <property type="entry name" value="STKc_PknB_like"/>
    <property type="match status" value="1"/>
</dbReference>
<name>A0A7K1UX71_9NOCA</name>
<dbReference type="PANTHER" id="PTHR43289">
    <property type="entry name" value="MITOGEN-ACTIVATED PROTEIN KINASE KINASE KINASE 20-RELATED"/>
    <property type="match status" value="1"/>
</dbReference>
<keyword evidence="7" id="KW-0472">Membrane</keyword>
<dbReference type="RefSeq" id="WP_157388524.1">
    <property type="nucleotide sequence ID" value="NZ_WRPP01000003.1"/>
</dbReference>
<dbReference type="Proteomes" id="UP000466794">
    <property type="component" value="Unassembled WGS sequence"/>
</dbReference>
<dbReference type="EMBL" id="WRPP01000003">
    <property type="protein sequence ID" value="MVU78925.1"/>
    <property type="molecule type" value="Genomic_DNA"/>
</dbReference>